<dbReference type="PANTHER" id="PTHR32385">
    <property type="entry name" value="MANNOSYL PHOSPHORYLINOSITOL CERAMIDE SYNTHASE"/>
    <property type="match status" value="1"/>
</dbReference>
<keyword evidence="1" id="KW-0808">Transferase</keyword>
<dbReference type="InterPro" id="IPR051706">
    <property type="entry name" value="Glycosyltransferase_domain"/>
</dbReference>
<reference evidence="3" key="1">
    <citation type="submission" date="2023-06" db="EMBL/GenBank/DDBJ databases">
        <title>Survivors Of The Sea: Transcriptome response of Skeletonema marinoi to long-term dormancy.</title>
        <authorList>
            <person name="Pinder M.I.M."/>
            <person name="Kourtchenko O."/>
            <person name="Robertson E.K."/>
            <person name="Larsson T."/>
            <person name="Maumus F."/>
            <person name="Osuna-Cruz C.M."/>
            <person name="Vancaester E."/>
            <person name="Stenow R."/>
            <person name="Vandepoele K."/>
            <person name="Ploug H."/>
            <person name="Bruchert V."/>
            <person name="Godhe A."/>
            <person name="Topel M."/>
        </authorList>
    </citation>
    <scope>NUCLEOTIDE SEQUENCE</scope>
    <source>
        <strain evidence="3">R05AC</strain>
    </source>
</reference>
<dbReference type="Pfam" id="PF04488">
    <property type="entry name" value="Gly_transf_sug"/>
    <property type="match status" value="1"/>
</dbReference>
<organism evidence="3 4">
    <name type="scientific">Skeletonema marinoi</name>
    <dbReference type="NCBI Taxonomy" id="267567"/>
    <lineage>
        <taxon>Eukaryota</taxon>
        <taxon>Sar</taxon>
        <taxon>Stramenopiles</taxon>
        <taxon>Ochrophyta</taxon>
        <taxon>Bacillariophyta</taxon>
        <taxon>Coscinodiscophyceae</taxon>
        <taxon>Thalassiosirophycidae</taxon>
        <taxon>Thalassiosirales</taxon>
        <taxon>Skeletonemataceae</taxon>
        <taxon>Skeletonema</taxon>
        <taxon>Skeletonema marinoi-dohrnii complex</taxon>
    </lineage>
</organism>
<gene>
    <name evidence="3" type="ORF">QTG54_006238</name>
</gene>
<accession>A0AAD8YA43</accession>
<evidence type="ECO:0000313" key="4">
    <source>
        <dbReference type="Proteomes" id="UP001224775"/>
    </source>
</evidence>
<dbReference type="AlphaFoldDB" id="A0AAD8YA43"/>
<evidence type="ECO:0000256" key="1">
    <source>
        <dbReference type="ARBA" id="ARBA00022679"/>
    </source>
</evidence>
<evidence type="ECO:0000313" key="3">
    <source>
        <dbReference type="EMBL" id="KAK1742641.1"/>
    </source>
</evidence>
<dbReference type="InterPro" id="IPR007577">
    <property type="entry name" value="GlycoTrfase_DXD_sugar-bd_CS"/>
</dbReference>
<proteinExistence type="predicted"/>
<dbReference type="GO" id="GO:0051999">
    <property type="term" value="P:mannosyl-inositol phosphorylceramide biosynthetic process"/>
    <property type="evidence" value="ECO:0007669"/>
    <property type="project" value="TreeGrafter"/>
</dbReference>
<dbReference type="EMBL" id="JATAAI010000010">
    <property type="protein sequence ID" value="KAK1742641.1"/>
    <property type="molecule type" value="Genomic_DNA"/>
</dbReference>
<dbReference type="Gene3D" id="3.90.550.20">
    <property type="match status" value="1"/>
</dbReference>
<dbReference type="GO" id="GO:0016020">
    <property type="term" value="C:membrane"/>
    <property type="evidence" value="ECO:0007669"/>
    <property type="project" value="GOC"/>
</dbReference>
<dbReference type="SUPFAM" id="SSF53448">
    <property type="entry name" value="Nucleotide-diphospho-sugar transferases"/>
    <property type="match status" value="1"/>
</dbReference>
<dbReference type="InterPro" id="IPR029044">
    <property type="entry name" value="Nucleotide-diphossugar_trans"/>
</dbReference>
<dbReference type="PANTHER" id="PTHR32385:SF15">
    <property type="entry name" value="INOSITOL PHOSPHOCERAMIDE MANNOSYLTRANSFERASE 1"/>
    <property type="match status" value="1"/>
</dbReference>
<dbReference type="GO" id="GO:0000030">
    <property type="term" value="F:mannosyltransferase activity"/>
    <property type="evidence" value="ECO:0007669"/>
    <property type="project" value="TreeGrafter"/>
</dbReference>
<evidence type="ECO:0000256" key="2">
    <source>
        <dbReference type="SAM" id="MobiDB-lite"/>
    </source>
</evidence>
<keyword evidence="4" id="KW-1185">Reference proteome</keyword>
<name>A0AAD8YA43_9STRA</name>
<feature type="region of interest" description="Disordered" evidence="2">
    <location>
        <begin position="1"/>
        <end position="30"/>
    </location>
</feature>
<comment type="caution">
    <text evidence="3">The sequence shown here is derived from an EMBL/GenBank/DDBJ whole genome shotgun (WGS) entry which is preliminary data.</text>
</comment>
<protein>
    <recommendedName>
        <fullName evidence="5">Alpha 1,4-glycosyltransferase domain-containing protein</fullName>
    </recommendedName>
</protein>
<dbReference type="Proteomes" id="UP001224775">
    <property type="component" value="Unassembled WGS sequence"/>
</dbReference>
<evidence type="ECO:0008006" key="5">
    <source>
        <dbReference type="Google" id="ProtNLM"/>
    </source>
</evidence>
<sequence>MDPPESIQVEAPPRSPSQLEQAPQRRRRGARTTELTLIATISYVILSLFKLESSVRNHSVQNIPREFDSPAAWQGQDKGDTTNIPRHRTHAHAYDLEHNLRALQELTIGKQNNDDDGNNSCPPPLKLYKNQIAVTPSHNHTTTTTKIPQILHLSERSRCLNRDLYDAILMWQKSFPSFSIFFHDDAAVDRLLYSKEAEYSDWRSEFPDIVKILPCVAPGAMKIDIWRVLVLWKYGGMYSDVDIVPNTDMLTERTIHPDSEWFSLSDAWKRPSQWFFATSAHHMSMKNALHIIAERVLGVGNVQKTKLVHITGPQALYWGWKDSLRSETEKMNQKEESESVSAAPPAADQVTGTIITFKDGSWGQWIEAKSNIEWHNASYWGEMVPFEETKCVSRKARSEKHFGRVHWVTAQSSGQTGLPQISCRKHLENLPQKVVEQGEQPKVAATSEGGAPSPSIEAATLSDKSIADLILKNSNNSTMCAYLASENLRKIEELRHNSTYCGFCRWTGGSRPVTCDARMDYMMSKYQVSPEEAFMHVMEKEVCKHSTYLNERPPPAHIMAAHMDALSNAPKPPNPP</sequence>